<dbReference type="STRING" id="1121097.GCA_000428125_00454"/>
<keyword evidence="3" id="KW-1185">Reference proteome</keyword>
<dbReference type="Proteomes" id="UP000027601">
    <property type="component" value="Unassembled WGS sequence"/>
</dbReference>
<organism evidence="2 3">
    <name type="scientific">Bacteroides graminisolvens DSM 19988 = JCM 15093</name>
    <dbReference type="NCBI Taxonomy" id="1121097"/>
    <lineage>
        <taxon>Bacteria</taxon>
        <taxon>Pseudomonadati</taxon>
        <taxon>Bacteroidota</taxon>
        <taxon>Bacteroidia</taxon>
        <taxon>Bacteroidales</taxon>
        <taxon>Bacteroidaceae</taxon>
        <taxon>Bacteroides</taxon>
    </lineage>
</organism>
<dbReference type="InterPro" id="IPR038179">
    <property type="entry name" value="NigD-like_N_sf"/>
</dbReference>
<gene>
    <name evidence="2" type="ORF">JCM15093_76</name>
</gene>
<dbReference type="EMBL" id="BAJS01000001">
    <property type="protein sequence ID" value="GAK35003.1"/>
    <property type="molecule type" value="Genomic_DNA"/>
</dbReference>
<proteinExistence type="predicted"/>
<protein>
    <recommendedName>
        <fullName evidence="1">NigD-like C-terminal domain-containing protein</fullName>
    </recommendedName>
</protein>
<reference evidence="2 3" key="1">
    <citation type="journal article" date="2015" name="Microbes Environ.">
        <title>Distribution and evolution of nitrogen fixation genes in the phylum bacteroidetes.</title>
        <authorList>
            <person name="Inoue J."/>
            <person name="Oshima K."/>
            <person name="Suda W."/>
            <person name="Sakamoto M."/>
            <person name="Iino T."/>
            <person name="Noda S."/>
            <person name="Hongoh Y."/>
            <person name="Hattori M."/>
            <person name="Ohkuma M."/>
        </authorList>
    </citation>
    <scope>NUCLEOTIDE SEQUENCE [LARGE SCALE GENOMIC DNA]</scope>
    <source>
        <strain evidence="2 3">JCM 15093</strain>
    </source>
</reference>
<dbReference type="eggNOG" id="ENOG50330NV">
    <property type="taxonomic scope" value="Bacteria"/>
</dbReference>
<name>A0A069CWQ0_9BACE</name>
<evidence type="ECO:0000313" key="3">
    <source>
        <dbReference type="Proteomes" id="UP000027601"/>
    </source>
</evidence>
<evidence type="ECO:0000313" key="2">
    <source>
        <dbReference type="EMBL" id="GAK35003.1"/>
    </source>
</evidence>
<dbReference type="Gene3D" id="2.60.40.2370">
    <property type="entry name" value="NigD-like, C-terminal beta sandwich domain"/>
    <property type="match status" value="1"/>
</dbReference>
<dbReference type="Pfam" id="PF17415">
    <property type="entry name" value="NigD_C"/>
    <property type="match status" value="1"/>
</dbReference>
<dbReference type="InterPro" id="IPR035376">
    <property type="entry name" value="NigD_C"/>
</dbReference>
<feature type="domain" description="NigD-like C-terminal" evidence="1">
    <location>
        <begin position="114"/>
        <end position="219"/>
    </location>
</feature>
<sequence>MKPFRLFLISLLSICCLSSCEEDDDYVYPSVQLEFLTGRAGVNGSLATLTRDNGQLLEVAEDASATTASPGDTLRLVANYETKEVSQNGVPRVKIYALLQAISPKPEPASAFKNGVFTDPVAIQSVWKGNAYLNAVLLVKMHSAKHLFHFVEEALAIDGEGRTVVYLKLYHDDGDDLQAFTRRAYVSVPLNGYLLNNTNGVVVYFSVNTYDEGVKTYRYEFAPSSN</sequence>
<dbReference type="InterPro" id="IPR038143">
    <property type="entry name" value="NigD-like_C_dom_sf"/>
</dbReference>
<dbReference type="OrthoDB" id="1017066at2"/>
<dbReference type="Gene3D" id="2.40.50.500">
    <property type="entry name" value="NigD-like N-terminal OB domain"/>
    <property type="match status" value="1"/>
</dbReference>
<dbReference type="AlphaFoldDB" id="A0A069CWQ0"/>
<comment type="caution">
    <text evidence="2">The sequence shown here is derived from an EMBL/GenBank/DDBJ whole genome shotgun (WGS) entry which is preliminary data.</text>
</comment>
<accession>A0A069CWQ0</accession>
<evidence type="ECO:0000259" key="1">
    <source>
        <dbReference type="Pfam" id="PF17415"/>
    </source>
</evidence>
<dbReference type="RefSeq" id="WP_024995288.1">
    <property type="nucleotide sequence ID" value="NZ_ATZI01000001.1"/>
</dbReference>